<comment type="similarity">
    <text evidence="3">Belongs to the fucoxanthin chlorophyll protein family.</text>
</comment>
<evidence type="ECO:0000313" key="13">
    <source>
        <dbReference type="Proteomes" id="UP001153069"/>
    </source>
</evidence>
<feature type="binding site" evidence="9">
    <location>
        <position position="273"/>
    </location>
    <ligand>
        <name>chlorophyll a</name>
        <dbReference type="ChEBI" id="CHEBI:58416"/>
        <label>1</label>
    </ligand>
</feature>
<evidence type="ECO:0000313" key="12">
    <source>
        <dbReference type="EMBL" id="CAB9515189.1"/>
    </source>
</evidence>
<dbReference type="SUPFAM" id="SSF103511">
    <property type="entry name" value="Chlorophyll a-b binding protein"/>
    <property type="match status" value="1"/>
</dbReference>
<keyword evidence="5" id="KW-0602">Photosynthesis</keyword>
<dbReference type="Gene3D" id="1.10.3460.10">
    <property type="entry name" value="Chlorophyll a/b binding protein domain"/>
    <property type="match status" value="1"/>
</dbReference>
<evidence type="ECO:0000256" key="11">
    <source>
        <dbReference type="SAM" id="SignalP"/>
    </source>
</evidence>
<comment type="function">
    <text evidence="1">The light-harvesting complex (LHC) functions as a light receptor, it captures and delivers excitation energy to photosystems with which it is closely associated. Energy is transferred from the carotenoid and chlorophyll C (or B) to chlorophyll A and the photosynthetic reaction centers where it is used to synthesize ATP and reducing power.</text>
</comment>
<keyword evidence="7" id="KW-0437">Light-harvesting polypeptide</keyword>
<dbReference type="InterPro" id="IPR001344">
    <property type="entry name" value="Chloro_AB-bd_pln"/>
</dbReference>
<keyword evidence="13" id="KW-1185">Reference proteome</keyword>
<reference evidence="12" key="1">
    <citation type="submission" date="2020-06" db="EMBL/GenBank/DDBJ databases">
        <authorList>
            <consortium name="Plant Systems Biology data submission"/>
        </authorList>
    </citation>
    <scope>NUCLEOTIDE SEQUENCE</scope>
    <source>
        <strain evidence="12">D6</strain>
    </source>
</reference>
<feature type="binding site" evidence="9">
    <location>
        <position position="259"/>
    </location>
    <ligand>
        <name>chlorophyll a</name>
        <dbReference type="ChEBI" id="CHEBI:58416"/>
        <label>1</label>
    </ligand>
</feature>
<accession>A0A9N8E9L6</accession>
<dbReference type="GO" id="GO:0030076">
    <property type="term" value="C:light-harvesting complex"/>
    <property type="evidence" value="ECO:0007669"/>
    <property type="project" value="UniProtKB-KW"/>
</dbReference>
<feature type="chain" id="PRO_5040195265" evidence="11">
    <location>
        <begin position="22"/>
        <end position="302"/>
    </location>
</feature>
<feature type="binding site" evidence="9">
    <location>
        <position position="222"/>
    </location>
    <ligand>
        <name>chlorophyll a</name>
        <dbReference type="ChEBI" id="CHEBI:58416"/>
        <label>1</label>
    </ligand>
</feature>
<dbReference type="EMBL" id="CAICTM010000697">
    <property type="protein sequence ID" value="CAB9515189.1"/>
    <property type="molecule type" value="Genomic_DNA"/>
</dbReference>
<sequence length="302" mass="32819">MIWPRCALLLTSSLLVNEVASFATHGSPALRSHTAVSSSPNNEEETATLTETPAPEASAAKEEPVYYDILSQESPAAPMMSAGDYLPAAKDALDKTYSAYAPVNGWVPKEDYALWGLPGAIAPLGFFDPIGFARQGTPLNDAKRLRESEIMHGRVAMVASVGFLAGEATEGPFHIAGPANDQLQQVPAPAFWFLTLSIAAAELYRAKKGWVEPKFKIGSNTLWTLRDNYYPGDLGFDPLGLKPTENYDFQRMQTKELSNGRLAMLGIAGMMVQELVNHRTIGATAEFYAILFSGGNPYEGYY</sequence>
<evidence type="ECO:0000256" key="2">
    <source>
        <dbReference type="ARBA" id="ARBA00004229"/>
    </source>
</evidence>
<feature type="binding site" description="axial binding residue" evidence="9">
    <location>
        <position position="212"/>
    </location>
    <ligand>
        <name>chlorophyll b</name>
        <dbReference type="ChEBI" id="CHEBI:61721"/>
        <label>1</label>
    </ligand>
    <ligandPart>
        <name>Mg</name>
        <dbReference type="ChEBI" id="CHEBI:25107"/>
    </ligandPart>
</feature>
<dbReference type="Proteomes" id="UP001153069">
    <property type="component" value="Unassembled WGS sequence"/>
</dbReference>
<keyword evidence="6" id="KW-0934">Plastid</keyword>
<proteinExistence type="inferred from homology"/>
<keyword evidence="9" id="KW-0148">Chlorophyll</keyword>
<evidence type="ECO:0000256" key="1">
    <source>
        <dbReference type="ARBA" id="ARBA00004022"/>
    </source>
</evidence>
<dbReference type="GO" id="GO:0016020">
    <property type="term" value="C:membrane"/>
    <property type="evidence" value="ECO:0007669"/>
    <property type="project" value="InterPro"/>
</dbReference>
<dbReference type="Pfam" id="PF00504">
    <property type="entry name" value="Chloroa_b-bind"/>
    <property type="match status" value="1"/>
</dbReference>
<comment type="caution">
    <text evidence="12">The sequence shown here is derived from an EMBL/GenBank/DDBJ whole genome shotgun (WGS) entry which is preliminary data.</text>
</comment>
<dbReference type="PANTHER" id="PTHR21649">
    <property type="entry name" value="CHLOROPHYLL A/B BINDING PROTEIN"/>
    <property type="match status" value="1"/>
</dbReference>
<protein>
    <submittedName>
        <fullName evidence="12">Chloroplastic</fullName>
    </submittedName>
</protein>
<evidence type="ECO:0000256" key="3">
    <source>
        <dbReference type="ARBA" id="ARBA00005933"/>
    </source>
</evidence>
<feature type="binding site" description="axial binding residue" evidence="9">
    <location>
        <position position="154"/>
    </location>
    <ligand>
        <name>chlorophyll b</name>
        <dbReference type="ChEBI" id="CHEBI:61721"/>
        <label>1</label>
    </ligand>
    <ligandPart>
        <name>Mg</name>
        <dbReference type="ChEBI" id="CHEBI:25107"/>
    </ligandPart>
</feature>
<name>A0A9N8E9L6_9STRA</name>
<evidence type="ECO:0000256" key="5">
    <source>
        <dbReference type="ARBA" id="ARBA00022531"/>
    </source>
</evidence>
<dbReference type="GO" id="GO:0016168">
    <property type="term" value="F:chlorophyll binding"/>
    <property type="evidence" value="ECO:0007669"/>
    <property type="project" value="UniProtKB-KW"/>
</dbReference>
<keyword evidence="4" id="KW-0150">Chloroplast</keyword>
<organism evidence="12 13">
    <name type="scientific">Seminavis robusta</name>
    <dbReference type="NCBI Taxonomy" id="568900"/>
    <lineage>
        <taxon>Eukaryota</taxon>
        <taxon>Sar</taxon>
        <taxon>Stramenopiles</taxon>
        <taxon>Ochrophyta</taxon>
        <taxon>Bacillariophyta</taxon>
        <taxon>Bacillariophyceae</taxon>
        <taxon>Bacillariophycidae</taxon>
        <taxon>Naviculales</taxon>
        <taxon>Naviculaceae</taxon>
        <taxon>Seminavis</taxon>
    </lineage>
</organism>
<comment type="subcellular location">
    <subcellularLocation>
        <location evidence="2">Plastid</location>
        <location evidence="2">Chloroplast</location>
    </subcellularLocation>
</comment>
<evidence type="ECO:0000256" key="7">
    <source>
        <dbReference type="ARBA" id="ARBA00023243"/>
    </source>
</evidence>
<feature type="compositionally biased region" description="Low complexity" evidence="10">
    <location>
        <begin position="47"/>
        <end position="58"/>
    </location>
</feature>
<feature type="binding site" evidence="9">
    <location>
        <position position="261"/>
    </location>
    <ligand>
        <name>chlorophyll a</name>
        <dbReference type="ChEBI" id="CHEBI:58416"/>
        <label>1</label>
    </ligand>
</feature>
<dbReference type="AlphaFoldDB" id="A0A9N8E9L6"/>
<feature type="binding site" evidence="9">
    <location>
        <position position="256"/>
    </location>
    <ligand>
        <name>chlorophyll a</name>
        <dbReference type="ChEBI" id="CHEBI:58416"/>
        <label>1</label>
    </ligand>
</feature>
<feature type="signal peptide" evidence="11">
    <location>
        <begin position="1"/>
        <end position="21"/>
    </location>
</feature>
<gene>
    <name evidence="12" type="ORF">SEMRO_698_G189330.1</name>
</gene>
<evidence type="ECO:0000256" key="8">
    <source>
        <dbReference type="ARBA" id="ARBA00044011"/>
    </source>
</evidence>
<dbReference type="GO" id="GO:0009507">
    <property type="term" value="C:chloroplast"/>
    <property type="evidence" value="ECO:0007669"/>
    <property type="project" value="UniProtKB-SubCell"/>
</dbReference>
<keyword evidence="9" id="KW-0157">Chromophore</keyword>
<evidence type="ECO:0000256" key="10">
    <source>
        <dbReference type="SAM" id="MobiDB-lite"/>
    </source>
</evidence>
<dbReference type="OrthoDB" id="423598at2759"/>
<feature type="binding site" evidence="9">
    <location>
        <position position="152"/>
    </location>
    <ligand>
        <name>chlorophyll a</name>
        <dbReference type="ChEBI" id="CHEBI:58416"/>
        <label>1</label>
    </ligand>
</feature>
<comment type="subunit">
    <text evidence="8">The LHC complex of chromophytic algae is composed of fucoxanthin, chlorophyll A and C bound non-covalently by fucoxanthin chlorophyll proteins (FCPs). The ratio of the pigments in LHC; fucoxanthin: chlorophyll C: chlorophyll A; (0.6-1): (0.1-0.3): (1).</text>
</comment>
<feature type="region of interest" description="Disordered" evidence="10">
    <location>
        <begin position="30"/>
        <end position="60"/>
    </location>
</feature>
<dbReference type="GO" id="GO:0009765">
    <property type="term" value="P:photosynthesis, light harvesting"/>
    <property type="evidence" value="ECO:0007669"/>
    <property type="project" value="InterPro"/>
</dbReference>
<dbReference type="InterPro" id="IPR022796">
    <property type="entry name" value="Chloroa_b-bind"/>
</dbReference>
<evidence type="ECO:0000256" key="6">
    <source>
        <dbReference type="ARBA" id="ARBA00022640"/>
    </source>
</evidence>
<feature type="binding site" evidence="9">
    <location>
        <position position="149"/>
    </location>
    <ligand>
        <name>chlorophyll a</name>
        <dbReference type="ChEBI" id="CHEBI:58416"/>
        <label>1</label>
    </ligand>
</feature>
<evidence type="ECO:0000256" key="9">
    <source>
        <dbReference type="PIRSR" id="PIRSR601344-1"/>
    </source>
</evidence>
<evidence type="ECO:0000256" key="4">
    <source>
        <dbReference type="ARBA" id="ARBA00022528"/>
    </source>
</evidence>
<keyword evidence="11" id="KW-0732">Signal</keyword>
<feature type="binding site" evidence="9">
    <location>
        <position position="255"/>
    </location>
    <ligand>
        <name>chlorophyll a</name>
        <dbReference type="ChEBI" id="CHEBI:58416"/>
        <label>1</label>
    </ligand>
</feature>